<evidence type="ECO:0000259" key="2">
    <source>
        <dbReference type="Pfam" id="PF00176"/>
    </source>
</evidence>
<gene>
    <name evidence="4" type="ORF">OSB1V03_LOCUS9</name>
</gene>
<dbReference type="SUPFAM" id="SSF52540">
    <property type="entry name" value="P-loop containing nucleoside triphosphate hydrolases"/>
    <property type="match status" value="2"/>
</dbReference>
<dbReference type="EMBL" id="CAJPIZ010000001">
    <property type="protein sequence ID" value="CAG2099938.1"/>
    <property type="molecule type" value="Genomic_DNA"/>
</dbReference>
<keyword evidence="5" id="KW-1185">Reference proteome</keyword>
<dbReference type="SUPFAM" id="SSF101224">
    <property type="entry name" value="HAND domain of the nucleosome remodeling ATPase ISWI"/>
    <property type="match status" value="1"/>
</dbReference>
<dbReference type="GO" id="GO:0003677">
    <property type="term" value="F:DNA binding"/>
    <property type="evidence" value="ECO:0007669"/>
    <property type="project" value="InterPro"/>
</dbReference>
<dbReference type="InterPro" id="IPR036306">
    <property type="entry name" value="ISWI_HAND-dom_sf"/>
</dbReference>
<dbReference type="GO" id="GO:0006338">
    <property type="term" value="P:chromatin remodeling"/>
    <property type="evidence" value="ECO:0007669"/>
    <property type="project" value="InterPro"/>
</dbReference>
<organism evidence="4">
    <name type="scientific">Medioppia subpectinata</name>
    <dbReference type="NCBI Taxonomy" id="1979941"/>
    <lineage>
        <taxon>Eukaryota</taxon>
        <taxon>Metazoa</taxon>
        <taxon>Ecdysozoa</taxon>
        <taxon>Arthropoda</taxon>
        <taxon>Chelicerata</taxon>
        <taxon>Arachnida</taxon>
        <taxon>Acari</taxon>
        <taxon>Acariformes</taxon>
        <taxon>Sarcoptiformes</taxon>
        <taxon>Oribatida</taxon>
        <taxon>Brachypylina</taxon>
        <taxon>Oppioidea</taxon>
        <taxon>Oppiidae</taxon>
        <taxon>Medioppia</taxon>
    </lineage>
</organism>
<dbReference type="CDD" id="cd18793">
    <property type="entry name" value="SF2_C_SNF"/>
    <property type="match status" value="1"/>
</dbReference>
<name>A0A7R9PSZ1_9ACAR</name>
<dbReference type="GO" id="GO:0005524">
    <property type="term" value="F:ATP binding"/>
    <property type="evidence" value="ECO:0007669"/>
    <property type="project" value="InterPro"/>
</dbReference>
<dbReference type="Gene3D" id="1.10.10.60">
    <property type="entry name" value="Homeodomain-like"/>
    <property type="match status" value="1"/>
</dbReference>
<dbReference type="AlphaFoldDB" id="A0A7R9PSZ1"/>
<dbReference type="Pfam" id="PF00271">
    <property type="entry name" value="Helicase_C"/>
    <property type="match status" value="1"/>
</dbReference>
<dbReference type="InterPro" id="IPR027417">
    <property type="entry name" value="P-loop_NTPase"/>
</dbReference>
<evidence type="ECO:0000313" key="4">
    <source>
        <dbReference type="EMBL" id="CAD7619508.1"/>
    </source>
</evidence>
<protein>
    <submittedName>
        <fullName evidence="4">Uncharacterized protein</fullName>
    </submittedName>
</protein>
<dbReference type="Gene3D" id="3.40.50.10810">
    <property type="entry name" value="Tandem AAA-ATPase domain"/>
    <property type="match status" value="1"/>
</dbReference>
<evidence type="ECO:0000256" key="1">
    <source>
        <dbReference type="ARBA" id="ARBA00022801"/>
    </source>
</evidence>
<dbReference type="OrthoDB" id="448448at2759"/>
<dbReference type="InterPro" id="IPR001650">
    <property type="entry name" value="Helicase_C-like"/>
</dbReference>
<dbReference type="GO" id="GO:0031491">
    <property type="term" value="F:nucleosome binding"/>
    <property type="evidence" value="ECO:0007669"/>
    <property type="project" value="InterPro"/>
</dbReference>
<feature type="domain" description="SNF2 N-terminal" evidence="2">
    <location>
        <begin position="40"/>
        <end position="72"/>
    </location>
</feature>
<dbReference type="Pfam" id="PF00176">
    <property type="entry name" value="SNF2-rel_dom"/>
    <property type="match status" value="1"/>
</dbReference>
<proteinExistence type="predicted"/>
<evidence type="ECO:0000259" key="3">
    <source>
        <dbReference type="Pfam" id="PF00271"/>
    </source>
</evidence>
<keyword evidence="1" id="KW-0378">Hydrolase</keyword>
<dbReference type="InterPro" id="IPR000330">
    <property type="entry name" value="SNF2_N"/>
</dbReference>
<sequence length="334" mass="39013">MDFLKEFVPGIVDDDSHSDQVESYMFASSPKYVKVALRDYQIEGLNWLIKMHENNINCILADEMGLGKTLQSGLGINLYTADTVVIFDSDWNPYADLQAQDRAHRIGQRKQVQSNEKIKQNNISNAELMQILASGIDTVDRQSEIDSLSLEDLLKVGEEKTKEMNRKIESYRISDGESGKINMYQWEGENYLKKKLQEFVAENPVTEEEPIKRISFFANTKFKPLNFPEYQFYPLEFFTLQDKEEELFNRDEALSQEDKKRKEILLKEGFDWTKKDYKSFLTALENYGENLMEIEKALPMKTDVARYYKIQSRWWSIVGSYTMSEYNISKNSSV</sequence>
<dbReference type="GO" id="GO:0016787">
    <property type="term" value="F:hydrolase activity"/>
    <property type="evidence" value="ECO:0007669"/>
    <property type="project" value="UniProtKB-KW"/>
</dbReference>
<accession>A0A7R9PSZ1</accession>
<dbReference type="InterPro" id="IPR038718">
    <property type="entry name" value="SNF2-like_sf"/>
</dbReference>
<reference evidence="4" key="1">
    <citation type="submission" date="2020-11" db="EMBL/GenBank/DDBJ databases">
        <authorList>
            <person name="Tran Van P."/>
        </authorList>
    </citation>
    <scope>NUCLEOTIDE SEQUENCE</scope>
</reference>
<dbReference type="PANTHER" id="PTHR10799">
    <property type="entry name" value="SNF2/RAD54 HELICASE FAMILY"/>
    <property type="match status" value="1"/>
</dbReference>
<evidence type="ECO:0000313" key="5">
    <source>
        <dbReference type="Proteomes" id="UP000759131"/>
    </source>
</evidence>
<feature type="domain" description="Helicase C-terminal" evidence="3">
    <location>
        <begin position="73"/>
        <end position="107"/>
    </location>
</feature>
<dbReference type="Gene3D" id="3.40.50.300">
    <property type="entry name" value="P-loop containing nucleotide triphosphate hydrolases"/>
    <property type="match status" value="1"/>
</dbReference>
<dbReference type="Proteomes" id="UP000759131">
    <property type="component" value="Unassembled WGS sequence"/>
</dbReference>
<dbReference type="InterPro" id="IPR049730">
    <property type="entry name" value="SNF2/RAD54-like_C"/>
</dbReference>
<dbReference type="EMBL" id="OC854576">
    <property type="protein sequence ID" value="CAD7619508.1"/>
    <property type="molecule type" value="Genomic_DNA"/>
</dbReference>